<dbReference type="SUPFAM" id="SSF55874">
    <property type="entry name" value="ATPase domain of HSP90 chaperone/DNA topoisomerase II/histidine kinase"/>
    <property type="match status" value="1"/>
</dbReference>
<reference evidence="11" key="1">
    <citation type="submission" date="2018-09" db="EMBL/GenBank/DDBJ databases">
        <title>Chryseolinea sp. KIS68-18 isolated from soil.</title>
        <authorList>
            <person name="Weon H.-Y."/>
            <person name="Kwon S.-W."/>
            <person name="Lee S.A."/>
        </authorList>
    </citation>
    <scope>NUCLEOTIDE SEQUENCE [LARGE SCALE GENOMIC DNA]</scope>
    <source>
        <strain evidence="11">KIS68-18</strain>
    </source>
</reference>
<dbReference type="EC" id="2.7.13.3" evidence="2"/>
<name>A0A385SLN9_9BACT</name>
<dbReference type="Gene3D" id="1.10.287.130">
    <property type="match status" value="1"/>
</dbReference>
<evidence type="ECO:0000256" key="6">
    <source>
        <dbReference type="PROSITE-ProRule" id="PRU00169"/>
    </source>
</evidence>
<dbReference type="InterPro" id="IPR011006">
    <property type="entry name" value="CheY-like_superfamily"/>
</dbReference>
<protein>
    <recommendedName>
        <fullName evidence="2">histidine kinase</fullName>
        <ecNumber evidence="2">2.7.13.3</ecNumber>
    </recommendedName>
</protein>
<keyword evidence="3 6" id="KW-0597">Phosphoprotein</keyword>
<dbReference type="KEGG" id="chk:D4L85_19755"/>
<evidence type="ECO:0000259" key="9">
    <source>
        <dbReference type="PROSITE" id="PS50110"/>
    </source>
</evidence>
<dbReference type="PRINTS" id="PR00344">
    <property type="entry name" value="BCTRLSENSOR"/>
</dbReference>
<evidence type="ECO:0000256" key="7">
    <source>
        <dbReference type="SAM" id="Coils"/>
    </source>
</evidence>
<dbReference type="Pfam" id="PF00072">
    <property type="entry name" value="Response_reg"/>
    <property type="match status" value="1"/>
</dbReference>
<dbReference type="GO" id="GO:0030295">
    <property type="term" value="F:protein kinase activator activity"/>
    <property type="evidence" value="ECO:0007669"/>
    <property type="project" value="TreeGrafter"/>
</dbReference>
<gene>
    <name evidence="10" type="ORF">D4L85_19755</name>
</gene>
<dbReference type="Pfam" id="PF02518">
    <property type="entry name" value="HATPase_c"/>
    <property type="match status" value="1"/>
</dbReference>
<evidence type="ECO:0000313" key="11">
    <source>
        <dbReference type="Proteomes" id="UP000266183"/>
    </source>
</evidence>
<keyword evidence="7" id="KW-0175">Coiled coil</keyword>
<evidence type="ECO:0000256" key="4">
    <source>
        <dbReference type="ARBA" id="ARBA00022679"/>
    </source>
</evidence>
<dbReference type="Pfam" id="PF00512">
    <property type="entry name" value="HisKA"/>
    <property type="match status" value="1"/>
</dbReference>
<feature type="coiled-coil region" evidence="7">
    <location>
        <begin position="128"/>
        <end position="164"/>
    </location>
</feature>
<dbReference type="InterPro" id="IPR036097">
    <property type="entry name" value="HisK_dim/P_sf"/>
</dbReference>
<dbReference type="InterPro" id="IPR001789">
    <property type="entry name" value="Sig_transdc_resp-reg_receiver"/>
</dbReference>
<feature type="domain" description="Histidine kinase" evidence="8">
    <location>
        <begin position="186"/>
        <end position="397"/>
    </location>
</feature>
<dbReference type="GO" id="GO:0000156">
    <property type="term" value="F:phosphorelay response regulator activity"/>
    <property type="evidence" value="ECO:0007669"/>
    <property type="project" value="TreeGrafter"/>
</dbReference>
<dbReference type="SUPFAM" id="SSF52172">
    <property type="entry name" value="CheY-like"/>
    <property type="match status" value="1"/>
</dbReference>
<dbReference type="InterPro" id="IPR050351">
    <property type="entry name" value="BphY/WalK/GraS-like"/>
</dbReference>
<dbReference type="Gene3D" id="3.40.50.2300">
    <property type="match status" value="1"/>
</dbReference>
<proteinExistence type="predicted"/>
<evidence type="ECO:0000256" key="3">
    <source>
        <dbReference type="ARBA" id="ARBA00022553"/>
    </source>
</evidence>
<feature type="modified residue" description="4-aspartylphosphate" evidence="6">
    <location>
        <position position="59"/>
    </location>
</feature>
<dbReference type="PROSITE" id="PS50109">
    <property type="entry name" value="HIS_KIN"/>
    <property type="match status" value="1"/>
</dbReference>
<keyword evidence="5 10" id="KW-0418">Kinase</keyword>
<evidence type="ECO:0000259" key="8">
    <source>
        <dbReference type="PROSITE" id="PS50109"/>
    </source>
</evidence>
<dbReference type="EMBL" id="CP032382">
    <property type="protein sequence ID" value="AYB32673.1"/>
    <property type="molecule type" value="Genomic_DNA"/>
</dbReference>
<keyword evidence="4" id="KW-0808">Transferase</keyword>
<dbReference type="GO" id="GO:0007234">
    <property type="term" value="P:osmosensory signaling via phosphorelay pathway"/>
    <property type="evidence" value="ECO:0007669"/>
    <property type="project" value="TreeGrafter"/>
</dbReference>
<dbReference type="AlphaFoldDB" id="A0A385SLN9"/>
<dbReference type="InterPro" id="IPR003661">
    <property type="entry name" value="HisK_dim/P_dom"/>
</dbReference>
<dbReference type="InterPro" id="IPR003594">
    <property type="entry name" value="HATPase_dom"/>
</dbReference>
<dbReference type="PROSITE" id="PS50110">
    <property type="entry name" value="RESPONSE_REGULATORY"/>
    <property type="match status" value="1"/>
</dbReference>
<organism evidence="10 11">
    <name type="scientific">Chryseolinea soli</name>
    <dbReference type="NCBI Taxonomy" id="2321403"/>
    <lineage>
        <taxon>Bacteria</taxon>
        <taxon>Pseudomonadati</taxon>
        <taxon>Bacteroidota</taxon>
        <taxon>Cytophagia</taxon>
        <taxon>Cytophagales</taxon>
        <taxon>Fulvivirgaceae</taxon>
        <taxon>Chryseolinea</taxon>
    </lineage>
</organism>
<dbReference type="SMART" id="SM00387">
    <property type="entry name" value="HATPase_c"/>
    <property type="match status" value="1"/>
</dbReference>
<dbReference type="OrthoDB" id="9766459at2"/>
<dbReference type="RefSeq" id="WP_119755924.1">
    <property type="nucleotide sequence ID" value="NZ_CP032382.1"/>
</dbReference>
<keyword evidence="11" id="KW-1185">Reference proteome</keyword>
<evidence type="ECO:0000256" key="5">
    <source>
        <dbReference type="ARBA" id="ARBA00022777"/>
    </source>
</evidence>
<dbReference type="PANTHER" id="PTHR42878:SF15">
    <property type="entry name" value="BACTERIOPHYTOCHROME"/>
    <property type="match status" value="1"/>
</dbReference>
<dbReference type="SMART" id="SM00388">
    <property type="entry name" value="HisKA"/>
    <property type="match status" value="1"/>
</dbReference>
<dbReference type="SMART" id="SM00448">
    <property type="entry name" value="REC"/>
    <property type="match status" value="1"/>
</dbReference>
<evidence type="ECO:0000256" key="1">
    <source>
        <dbReference type="ARBA" id="ARBA00000085"/>
    </source>
</evidence>
<feature type="domain" description="Response regulatory" evidence="9">
    <location>
        <begin position="9"/>
        <end position="126"/>
    </location>
</feature>
<accession>A0A385SLN9</accession>
<dbReference type="GO" id="GO:0000155">
    <property type="term" value="F:phosphorelay sensor kinase activity"/>
    <property type="evidence" value="ECO:0007669"/>
    <property type="project" value="InterPro"/>
</dbReference>
<comment type="catalytic activity">
    <reaction evidence="1">
        <text>ATP + protein L-histidine = ADP + protein N-phospho-L-histidine.</text>
        <dbReference type="EC" id="2.7.13.3"/>
    </reaction>
</comment>
<dbReference type="FunFam" id="3.30.565.10:FF:000006">
    <property type="entry name" value="Sensor histidine kinase WalK"/>
    <property type="match status" value="1"/>
</dbReference>
<dbReference type="Gene3D" id="3.30.565.10">
    <property type="entry name" value="Histidine kinase-like ATPase, C-terminal domain"/>
    <property type="match status" value="1"/>
</dbReference>
<dbReference type="InterPro" id="IPR036890">
    <property type="entry name" value="HATPase_C_sf"/>
</dbReference>
<evidence type="ECO:0000313" key="10">
    <source>
        <dbReference type="EMBL" id="AYB32673.1"/>
    </source>
</evidence>
<sequence>MANDISEFKILMVDDRSENLLALESILQNENYALVKANSGREALSILLTDVDFHLILLDVVMPIMNGFETAELIYSRERLINIPIIFLTAMDIEGNVYKGYQSGAVDYIRKPIIPELLKAKVKAFVELSEKNRALIRQERELRVANEKLELEIAERKLSEAKIKSLNESLQKRLEQVEFLDSFNSSISHDLVGPLNSIIALTTLLRDMPIDGEVLELVNLIMRSSDRMAKLIRDLLHFSRQAHEDISSTAFGMKELVNEVIHDIALSMPLDKTEIVIHDMPVVQGDNNMLKQVWTNLISNAVKYSQKKESPRVEIGARQEQDKLVFFVKDNGAGFDMKNYDKLFEIFQRLHSEKEFNGNGVGLAIVKRIVDKHNGKIWAESDPGKGSNFYFTLNDQPQ</sequence>
<evidence type="ECO:0000256" key="2">
    <source>
        <dbReference type="ARBA" id="ARBA00012438"/>
    </source>
</evidence>
<dbReference type="PANTHER" id="PTHR42878">
    <property type="entry name" value="TWO-COMPONENT HISTIDINE KINASE"/>
    <property type="match status" value="1"/>
</dbReference>
<dbReference type="Proteomes" id="UP000266183">
    <property type="component" value="Chromosome"/>
</dbReference>
<dbReference type="InterPro" id="IPR005467">
    <property type="entry name" value="His_kinase_dom"/>
</dbReference>
<dbReference type="SUPFAM" id="SSF47384">
    <property type="entry name" value="Homodimeric domain of signal transducing histidine kinase"/>
    <property type="match status" value="1"/>
</dbReference>
<dbReference type="CDD" id="cd00082">
    <property type="entry name" value="HisKA"/>
    <property type="match status" value="1"/>
</dbReference>
<dbReference type="InterPro" id="IPR004358">
    <property type="entry name" value="Sig_transdc_His_kin-like_C"/>
</dbReference>